<organism evidence="8 9">
    <name type="scientific">Pedococcus dokdonensis</name>
    <dbReference type="NCBI Taxonomy" id="443156"/>
    <lineage>
        <taxon>Bacteria</taxon>
        <taxon>Bacillati</taxon>
        <taxon>Actinomycetota</taxon>
        <taxon>Actinomycetes</taxon>
        <taxon>Micrococcales</taxon>
        <taxon>Intrasporangiaceae</taxon>
        <taxon>Pedococcus</taxon>
    </lineage>
</organism>
<keyword evidence="9" id="KW-1185">Reference proteome</keyword>
<comment type="catalytic activity">
    <reaction evidence="1">
        <text>Hydrolysis of terminal, non-reducing beta-D-glucosyl residues with release of beta-D-glucose.</text>
        <dbReference type="EC" id="3.2.1.21"/>
    </reaction>
</comment>
<feature type="domain" description="Fibronectin type III-like" evidence="7">
    <location>
        <begin position="649"/>
        <end position="718"/>
    </location>
</feature>
<evidence type="ECO:0000259" key="7">
    <source>
        <dbReference type="SMART" id="SM01217"/>
    </source>
</evidence>
<dbReference type="InterPro" id="IPR026891">
    <property type="entry name" value="Fn3-like"/>
</dbReference>
<dbReference type="STRING" id="443156.SAMN04489867_2391"/>
<evidence type="ECO:0000313" key="8">
    <source>
        <dbReference type="EMBL" id="SDP41953.1"/>
    </source>
</evidence>
<dbReference type="EC" id="3.2.1.21" evidence="3"/>
<dbReference type="Pfam" id="PF01915">
    <property type="entry name" value="Glyco_hydro_3_C"/>
    <property type="match status" value="1"/>
</dbReference>
<dbReference type="GO" id="GO:0009251">
    <property type="term" value="P:glucan catabolic process"/>
    <property type="evidence" value="ECO:0007669"/>
    <property type="project" value="TreeGrafter"/>
</dbReference>
<evidence type="ECO:0000256" key="6">
    <source>
        <dbReference type="ARBA" id="ARBA00023295"/>
    </source>
</evidence>
<gene>
    <name evidence="8" type="ORF">SAMN04489867_2391</name>
</gene>
<evidence type="ECO:0000256" key="1">
    <source>
        <dbReference type="ARBA" id="ARBA00000448"/>
    </source>
</evidence>
<keyword evidence="6" id="KW-0326">Glycosidase</keyword>
<dbReference type="Gene3D" id="2.60.40.10">
    <property type="entry name" value="Immunoglobulins"/>
    <property type="match status" value="1"/>
</dbReference>
<evidence type="ECO:0000256" key="2">
    <source>
        <dbReference type="ARBA" id="ARBA00005336"/>
    </source>
</evidence>
<dbReference type="InterPro" id="IPR036962">
    <property type="entry name" value="Glyco_hydro_3_N_sf"/>
</dbReference>
<keyword evidence="5" id="KW-0378">Hydrolase</keyword>
<evidence type="ECO:0000256" key="5">
    <source>
        <dbReference type="ARBA" id="ARBA00022801"/>
    </source>
</evidence>
<dbReference type="InterPro" id="IPR036881">
    <property type="entry name" value="Glyco_hydro_3_C_sf"/>
</dbReference>
<dbReference type="RefSeq" id="WP_091785674.1">
    <property type="nucleotide sequence ID" value="NZ_LT629711.1"/>
</dbReference>
<dbReference type="SUPFAM" id="SSF51445">
    <property type="entry name" value="(Trans)glycosidases"/>
    <property type="match status" value="1"/>
</dbReference>
<name>A0A1H0SJM6_9MICO</name>
<dbReference type="Pfam" id="PF14310">
    <property type="entry name" value="Fn3-like"/>
    <property type="match status" value="1"/>
</dbReference>
<dbReference type="PANTHER" id="PTHR30620">
    <property type="entry name" value="PERIPLASMIC BETA-GLUCOSIDASE-RELATED"/>
    <property type="match status" value="1"/>
</dbReference>
<dbReference type="InterPro" id="IPR051915">
    <property type="entry name" value="Cellulose_Degrad_GH3"/>
</dbReference>
<dbReference type="Gene3D" id="3.20.20.300">
    <property type="entry name" value="Glycoside hydrolase, family 3, N-terminal domain"/>
    <property type="match status" value="1"/>
</dbReference>
<dbReference type="AlphaFoldDB" id="A0A1H0SJM6"/>
<dbReference type="PANTHER" id="PTHR30620:SF16">
    <property type="entry name" value="LYSOSOMAL BETA GLUCOSIDASE"/>
    <property type="match status" value="1"/>
</dbReference>
<dbReference type="Proteomes" id="UP000199077">
    <property type="component" value="Chromosome I"/>
</dbReference>
<dbReference type="GO" id="GO:0008422">
    <property type="term" value="F:beta-glucosidase activity"/>
    <property type="evidence" value="ECO:0007669"/>
    <property type="project" value="UniProtKB-EC"/>
</dbReference>
<evidence type="ECO:0000313" key="9">
    <source>
        <dbReference type="Proteomes" id="UP000199077"/>
    </source>
</evidence>
<dbReference type="InterPro" id="IPR002772">
    <property type="entry name" value="Glyco_hydro_3_C"/>
</dbReference>
<dbReference type="InterPro" id="IPR017853">
    <property type="entry name" value="GH"/>
</dbReference>
<evidence type="ECO:0000256" key="3">
    <source>
        <dbReference type="ARBA" id="ARBA00012744"/>
    </source>
</evidence>
<comment type="similarity">
    <text evidence="2">Belongs to the glycosyl hydrolase 3 family.</text>
</comment>
<dbReference type="InterPro" id="IPR001764">
    <property type="entry name" value="Glyco_hydro_3_N"/>
</dbReference>
<proteinExistence type="inferred from homology"/>
<protein>
    <recommendedName>
        <fullName evidence="3">beta-glucosidase</fullName>
        <ecNumber evidence="3">3.2.1.21</ecNumber>
    </recommendedName>
</protein>
<dbReference type="Gene3D" id="3.40.50.1700">
    <property type="entry name" value="Glycoside hydrolase family 3 C-terminal domain"/>
    <property type="match status" value="1"/>
</dbReference>
<dbReference type="Pfam" id="PF00933">
    <property type="entry name" value="Glyco_hydro_3"/>
    <property type="match status" value="1"/>
</dbReference>
<dbReference type="PRINTS" id="PR00133">
    <property type="entry name" value="GLHYDRLASE3"/>
</dbReference>
<evidence type="ECO:0000256" key="4">
    <source>
        <dbReference type="ARBA" id="ARBA00022729"/>
    </source>
</evidence>
<dbReference type="SUPFAM" id="SSF52279">
    <property type="entry name" value="Beta-D-glucan exohydrolase, C-terminal domain"/>
    <property type="match status" value="1"/>
</dbReference>
<accession>A0A1H0SJM6</accession>
<dbReference type="SMART" id="SM01217">
    <property type="entry name" value="Fn3_like"/>
    <property type="match status" value="1"/>
</dbReference>
<keyword evidence="4" id="KW-0732">Signal</keyword>
<dbReference type="OrthoDB" id="3187421at2"/>
<dbReference type="EMBL" id="LT629711">
    <property type="protein sequence ID" value="SDP41953.1"/>
    <property type="molecule type" value="Genomic_DNA"/>
</dbReference>
<reference evidence="9" key="1">
    <citation type="submission" date="2016-10" db="EMBL/GenBank/DDBJ databases">
        <authorList>
            <person name="Varghese N."/>
            <person name="Submissions S."/>
        </authorList>
    </citation>
    <scope>NUCLEOTIDE SEQUENCE [LARGE SCALE GENOMIC DNA]</scope>
    <source>
        <strain evidence="9">DSM 22329</strain>
    </source>
</reference>
<sequence>MTGGVIDSADRPWLDSSLPVPERVELLLARMTLQEKVGQTHQVANIHPHDDADQLASGAIGSSLFASGATGGNERDEGVLAANIDAAQRHAVEASRLGIPVLFGRDVIHGHRTVGPIPLGLAASFDESLVEQLAAVAASEAVVDGVAWTFAPMVDLSEEPRWGRVAESLGETPVLSGRLAAAMVRGFQGTGVTGADVSDRDRIAACAKHFAGYGLSAGGRDYDTVSVGENTLRNLHLRPFRTAVDAGVCTVMAAFNDVDGTPMHAHRHLLRDVLKGEWGFDGVVVADWNGIGQLVHQGVAADLRDAARLAIEAGVDLDMCSGSYAAHLADLVESGEVDVELVDDAVRRLLTLKLRLGLFETPYVGDPGRTNAPTAATRAVARRAAHGAHVLVSNNGVLPLTAEVGTVHLSGPFAEAGEELLGTWTLDGRGEDVVSPATAFGERLGDRLVVSDGRFSDRAVQQVRNAEVTVAVVGEHPWRSGEANSVTDIGLPAGQLDHLRQLARLGKPLVVVVYTGRPLDLGDVLDLADAVLVVWHPGVEAGPALADIVFGDVGPHGRLPMTFPRTTGHIPTSTHQRPTGRLVELHEEGTQGRYLDDQVYPRLPFGHGLTYTTFDYGELRTTGSLELGRDGSLDVEVDVTNTGPRAGREVVQLSFRDPVAQVTRPLTELVDWVALDLGPGEQGTATFTVRADQFAYYGADNVLRVDPGEIRLTAGPDALHGSSLSITITPTTTTNP</sequence>
<dbReference type="InterPro" id="IPR013783">
    <property type="entry name" value="Ig-like_fold"/>
</dbReference>